<accession>A0AAD7FQX3</accession>
<feature type="chain" id="PRO_5042000945" description="Extracellular membrane protein CFEM domain-containing protein" evidence="2">
    <location>
        <begin position="18"/>
        <end position="235"/>
    </location>
</feature>
<comment type="caution">
    <text evidence="3">The sequence shown here is derived from an EMBL/GenBank/DDBJ whole genome shotgun (WGS) entry which is preliminary data.</text>
</comment>
<evidence type="ECO:0000256" key="2">
    <source>
        <dbReference type="SAM" id="SignalP"/>
    </source>
</evidence>
<keyword evidence="2" id="KW-0732">Signal</keyword>
<name>A0AAD7FQX3_9AGAR</name>
<gene>
    <name evidence="3" type="ORF">FB45DRAFT_902722</name>
</gene>
<organism evidence="3 4">
    <name type="scientific">Roridomyces roridus</name>
    <dbReference type="NCBI Taxonomy" id="1738132"/>
    <lineage>
        <taxon>Eukaryota</taxon>
        <taxon>Fungi</taxon>
        <taxon>Dikarya</taxon>
        <taxon>Basidiomycota</taxon>
        <taxon>Agaricomycotina</taxon>
        <taxon>Agaricomycetes</taxon>
        <taxon>Agaricomycetidae</taxon>
        <taxon>Agaricales</taxon>
        <taxon>Marasmiineae</taxon>
        <taxon>Mycenaceae</taxon>
        <taxon>Roridomyces</taxon>
    </lineage>
</organism>
<reference evidence="3" key="1">
    <citation type="submission" date="2023-03" db="EMBL/GenBank/DDBJ databases">
        <title>Massive genome expansion in bonnet fungi (Mycena s.s.) driven by repeated elements and novel gene families across ecological guilds.</title>
        <authorList>
            <consortium name="Lawrence Berkeley National Laboratory"/>
            <person name="Harder C.B."/>
            <person name="Miyauchi S."/>
            <person name="Viragh M."/>
            <person name="Kuo A."/>
            <person name="Thoen E."/>
            <person name="Andreopoulos B."/>
            <person name="Lu D."/>
            <person name="Skrede I."/>
            <person name="Drula E."/>
            <person name="Henrissat B."/>
            <person name="Morin E."/>
            <person name="Kohler A."/>
            <person name="Barry K."/>
            <person name="LaButti K."/>
            <person name="Morin E."/>
            <person name="Salamov A."/>
            <person name="Lipzen A."/>
            <person name="Mereny Z."/>
            <person name="Hegedus B."/>
            <person name="Baldrian P."/>
            <person name="Stursova M."/>
            <person name="Weitz H."/>
            <person name="Taylor A."/>
            <person name="Grigoriev I.V."/>
            <person name="Nagy L.G."/>
            <person name="Martin F."/>
            <person name="Kauserud H."/>
        </authorList>
    </citation>
    <scope>NUCLEOTIDE SEQUENCE</scope>
    <source>
        <strain evidence="3">9284</strain>
    </source>
</reference>
<evidence type="ECO:0000313" key="3">
    <source>
        <dbReference type="EMBL" id="KAJ7638399.1"/>
    </source>
</evidence>
<feature type="signal peptide" evidence="2">
    <location>
        <begin position="1"/>
        <end position="17"/>
    </location>
</feature>
<protein>
    <recommendedName>
        <fullName evidence="5">Extracellular membrane protein CFEM domain-containing protein</fullName>
    </recommendedName>
</protein>
<dbReference type="Proteomes" id="UP001221142">
    <property type="component" value="Unassembled WGS sequence"/>
</dbReference>
<dbReference type="EMBL" id="JARKIF010000005">
    <property type="protein sequence ID" value="KAJ7638399.1"/>
    <property type="molecule type" value="Genomic_DNA"/>
</dbReference>
<keyword evidence="4" id="KW-1185">Reference proteome</keyword>
<evidence type="ECO:0000313" key="4">
    <source>
        <dbReference type="Proteomes" id="UP001221142"/>
    </source>
</evidence>
<dbReference type="AlphaFoldDB" id="A0AAD7FQX3"/>
<feature type="region of interest" description="Disordered" evidence="1">
    <location>
        <begin position="126"/>
        <end position="211"/>
    </location>
</feature>
<evidence type="ECO:0000256" key="1">
    <source>
        <dbReference type="SAM" id="MobiDB-lite"/>
    </source>
</evidence>
<proteinExistence type="predicted"/>
<feature type="compositionally biased region" description="Low complexity" evidence="1">
    <location>
        <begin position="130"/>
        <end position="211"/>
    </location>
</feature>
<evidence type="ECO:0008006" key="5">
    <source>
        <dbReference type="Google" id="ProtNLM"/>
    </source>
</evidence>
<sequence length="235" mass="23629">MFFPSWVVLGIAGAVAAIPRLHFRSLPDIPTSCQTVCTPFVPFLSGNSCAVAECCLPIFQLGYFDCFGCVGNATHVTDYTLAQEYVDVLTTSCLSQNISLPVLTLPGQNPDRTLATALPPGASSLPIFGPAPSSTSGTATSRPSQSSSAAISPASQPSGTATFPASQSSGTATSPSSRSSGVSAAPSLSQTTITAPPSSASAAGPSTSAPGNGARALHFDHVAGFVAFVAIVLFA</sequence>